<accession>A0A8X7Z2N9</accession>
<dbReference type="Pfam" id="PF00564">
    <property type="entry name" value="PB1"/>
    <property type="match status" value="1"/>
</dbReference>
<evidence type="ECO:0000256" key="2">
    <source>
        <dbReference type="ARBA" id="ARBA00023015"/>
    </source>
</evidence>
<dbReference type="InterPro" id="IPR045012">
    <property type="entry name" value="NLP"/>
</dbReference>
<dbReference type="PROSITE" id="PS51519">
    <property type="entry name" value="RWP_RK"/>
    <property type="match status" value="1"/>
</dbReference>
<feature type="region of interest" description="Disordered" evidence="6">
    <location>
        <begin position="949"/>
        <end position="977"/>
    </location>
</feature>
<keyword evidence="2" id="KW-0805">Transcription regulation</keyword>
<comment type="subunit">
    <text evidence="1">Homodimers and heterodimers.</text>
</comment>
<dbReference type="InterPro" id="IPR034891">
    <property type="entry name" value="PB1_NLP"/>
</dbReference>
<evidence type="ECO:0000259" key="8">
    <source>
        <dbReference type="PROSITE" id="PS51745"/>
    </source>
</evidence>
<evidence type="ECO:0000256" key="6">
    <source>
        <dbReference type="SAM" id="MobiDB-lite"/>
    </source>
</evidence>
<dbReference type="AlphaFoldDB" id="A0A8X7Z2N9"/>
<dbReference type="GO" id="GO:0003677">
    <property type="term" value="F:DNA binding"/>
    <property type="evidence" value="ECO:0007669"/>
    <property type="project" value="UniProtKB-KW"/>
</dbReference>
<organism evidence="9 10">
    <name type="scientific">Populus tomentosa</name>
    <name type="common">Chinese white poplar</name>
    <dbReference type="NCBI Taxonomy" id="118781"/>
    <lineage>
        <taxon>Eukaryota</taxon>
        <taxon>Viridiplantae</taxon>
        <taxon>Streptophyta</taxon>
        <taxon>Embryophyta</taxon>
        <taxon>Tracheophyta</taxon>
        <taxon>Spermatophyta</taxon>
        <taxon>Magnoliopsida</taxon>
        <taxon>eudicotyledons</taxon>
        <taxon>Gunneridae</taxon>
        <taxon>Pentapetalae</taxon>
        <taxon>rosids</taxon>
        <taxon>fabids</taxon>
        <taxon>Malpighiales</taxon>
        <taxon>Salicaceae</taxon>
        <taxon>Saliceae</taxon>
        <taxon>Populus</taxon>
    </lineage>
</organism>
<evidence type="ECO:0000256" key="1">
    <source>
        <dbReference type="ARBA" id="ARBA00011726"/>
    </source>
</evidence>
<dbReference type="InterPro" id="IPR053793">
    <property type="entry name" value="PB1-like"/>
</dbReference>
<dbReference type="CDD" id="cd06407">
    <property type="entry name" value="PB1_NLP"/>
    <property type="match status" value="1"/>
</dbReference>
<keyword evidence="5" id="KW-0539">Nucleus</keyword>
<dbReference type="PANTHER" id="PTHR32002:SF73">
    <property type="entry name" value="FACTOR, PUTATIVE-RELATED"/>
    <property type="match status" value="1"/>
</dbReference>
<dbReference type="Proteomes" id="UP000886885">
    <property type="component" value="Chromosome 9A"/>
</dbReference>
<keyword evidence="10" id="KW-1185">Reference proteome</keyword>
<dbReference type="InterPro" id="IPR003035">
    <property type="entry name" value="RWP-RK_dom"/>
</dbReference>
<feature type="domain" description="RWP-RK" evidence="7">
    <location>
        <begin position="836"/>
        <end position="920"/>
    </location>
</feature>
<keyword evidence="3" id="KW-0238">DNA-binding</keyword>
<evidence type="ECO:0000256" key="3">
    <source>
        <dbReference type="ARBA" id="ARBA00023125"/>
    </source>
</evidence>
<keyword evidence="4" id="KW-0804">Transcription</keyword>
<dbReference type="OrthoDB" id="6270329at2759"/>
<reference evidence="9" key="1">
    <citation type="journal article" date="2020" name="bioRxiv">
        <title>Hybrid origin of Populus tomentosa Carr. identified through genome sequencing and phylogenomic analysis.</title>
        <authorList>
            <person name="An X."/>
            <person name="Gao K."/>
            <person name="Chen Z."/>
            <person name="Li J."/>
            <person name="Yang X."/>
            <person name="Yang X."/>
            <person name="Zhou J."/>
            <person name="Guo T."/>
            <person name="Zhao T."/>
            <person name="Huang S."/>
            <person name="Miao D."/>
            <person name="Khan W.U."/>
            <person name="Rao P."/>
            <person name="Ye M."/>
            <person name="Lei B."/>
            <person name="Liao W."/>
            <person name="Wang J."/>
            <person name="Ji L."/>
            <person name="Li Y."/>
            <person name="Guo B."/>
            <person name="Mustafa N.S."/>
            <person name="Li S."/>
            <person name="Yun Q."/>
            <person name="Keller S.R."/>
            <person name="Mao J."/>
            <person name="Zhang R."/>
            <person name="Strauss S.H."/>
        </authorList>
    </citation>
    <scope>NUCLEOTIDE SEQUENCE</scope>
    <source>
        <strain evidence="9">GM15</strain>
        <tissue evidence="9">Leaf</tissue>
    </source>
</reference>
<dbReference type="EMBL" id="JAAWWB010000017">
    <property type="protein sequence ID" value="KAG6763243.1"/>
    <property type="molecule type" value="Genomic_DNA"/>
</dbReference>
<name>A0A8X7Z2N9_POPTO</name>
<dbReference type="Pfam" id="PF02042">
    <property type="entry name" value="RWP-RK"/>
    <property type="match status" value="1"/>
</dbReference>
<dbReference type="PROSITE" id="PS51745">
    <property type="entry name" value="PB1"/>
    <property type="match status" value="1"/>
</dbReference>
<evidence type="ECO:0000313" key="10">
    <source>
        <dbReference type="Proteomes" id="UP000886885"/>
    </source>
</evidence>
<evidence type="ECO:0000256" key="5">
    <source>
        <dbReference type="ARBA" id="ARBA00023242"/>
    </source>
</evidence>
<feature type="domain" description="PB1" evidence="8">
    <location>
        <begin position="1076"/>
        <end position="1159"/>
    </location>
</feature>
<gene>
    <name evidence="9" type="ORF">POTOM_033783</name>
</gene>
<dbReference type="Pfam" id="PF22922">
    <property type="entry name" value="GAF_NLP"/>
    <property type="match status" value="1"/>
</dbReference>
<evidence type="ECO:0000313" key="9">
    <source>
        <dbReference type="EMBL" id="KAG6763243.1"/>
    </source>
</evidence>
<protein>
    <submittedName>
        <fullName evidence="9">Uncharacterized protein</fullName>
    </submittedName>
</protein>
<evidence type="ECO:0000256" key="4">
    <source>
        <dbReference type="ARBA" id="ARBA00023163"/>
    </source>
</evidence>
<dbReference type="InterPro" id="IPR055081">
    <property type="entry name" value="NLP1-9_GAF"/>
</dbReference>
<dbReference type="SMART" id="SM00666">
    <property type="entry name" value="PB1"/>
    <property type="match status" value="1"/>
</dbReference>
<dbReference type="PANTHER" id="PTHR32002">
    <property type="entry name" value="PROTEIN NLP8"/>
    <property type="match status" value="1"/>
</dbReference>
<proteinExistence type="predicted"/>
<evidence type="ECO:0000259" key="7">
    <source>
        <dbReference type="PROSITE" id="PS51519"/>
    </source>
</evidence>
<sequence>MIDSAQGVEGSIQIESFYSAFPELSSPKFSFQSPSSSFKMIDNLKHSNSPPKSRSSGKSELCALNQKVISQIHKTVRELQIQQEPAQFGQSMREEGVFRSQPFSEKKRYVDDDVSEVARPVMVTLRSAKRDTVDPLKASQSRYPFTILLLHLVAEENKAGLKMACTVIRRKLLLSLIKVHSSLLSARHGTPTGESGLSESRVFRKVQFYRKVRASVGASSKQVDYMDDHSSSTPNSTLDIFSGNVTNWDFMDEILYQGWFEKDGGFNFLQQALSTSNVLHDSSLYIPVMGTPNLSIASNQQDYQEETERHCHGNPPLDYQNSTELVQTELQDGDSVETSTPLSHPKSCRVEAAGSGFERQMVQRVNPGNSCSVKERVMQALGCLKNRIQDRDIRIQIWLPMEKEGKRVLATIDQPYSVNPSCKSLASYRKVSTAYHFQAEEDARSPVGFPCRVFLEKLPEWTPDVRLFRSEEYPHKDHAIQHNIRGSLALPLFKQGSETCLGIVEIATTIQKISYRPELEDICKALQVYSFPTYLAKAVDLRSSEDFCSPGAETCNRLNQAAVPEISDIVKSVCKTYRLPLALTWALCSRQGKSGRQQFPERFSSCISTVDSACFLADRGFSGFHMASFEQYLFLGQGIVGRAFTTQRQCFTNDMTSFSKKDYPLAHHAKIFGLHAAIAIPLRSISTGFVEFVLELFLPKDCQDTEEKKEMWDLLPVSIKQVCRSLQVVMDKELDIEKNKSFVSSPSKEAPPDESSWISRMVEAQKKGKSCCITWDYPKEPKEELKMITHGDDSKEELDNKQEISELGQLQQNPRPNSSIEGDGVSSAFGGRYLLGSTKTSKKRRTKREIQTISLGVLQQYFAGSLNDAAQSLGVCLTTLKRICRQHGIKRWPSRKIKMVDHSLRKLQQVIDTVHGAKGAVQNESFYPAFPGLSSPKLSSHTSYSSFRSIDNSKHLDSPPDDSCPSGIASKSHSSPCSRSSCSSNCCSGRAQQHAATAITGSSNGNGSLLAETWNGISKRTCSSELAELHSLNDQGGPDFIVRSQIHKTRTVSDHVHLSELESPPRFGQSLREGGVFGVKAIYGVEKVRFCLQPKSGVTDLQQEIGMRFEIDDFTCIGLKYMDDDGDWVRLTCDSDLEECKEIHRICQRNTIKISLHKYPSPCGFRCSF</sequence>
<comment type="caution">
    <text evidence="9">The sequence shown here is derived from an EMBL/GenBank/DDBJ whole genome shotgun (WGS) entry which is preliminary data.</text>
</comment>
<dbReference type="GO" id="GO:0003700">
    <property type="term" value="F:DNA-binding transcription factor activity"/>
    <property type="evidence" value="ECO:0007669"/>
    <property type="project" value="InterPro"/>
</dbReference>
<dbReference type="InterPro" id="IPR000270">
    <property type="entry name" value="PB1_dom"/>
</dbReference>